<protein>
    <submittedName>
        <fullName evidence="7">LysE family translocator</fullName>
    </submittedName>
</protein>
<comment type="subcellular location">
    <subcellularLocation>
        <location evidence="1">Cell membrane</location>
        <topology evidence="1">Multi-pass membrane protein</topology>
    </subcellularLocation>
</comment>
<evidence type="ECO:0000256" key="6">
    <source>
        <dbReference type="SAM" id="Phobius"/>
    </source>
</evidence>
<feature type="transmembrane region" description="Helical" evidence="6">
    <location>
        <begin position="38"/>
        <end position="58"/>
    </location>
</feature>
<evidence type="ECO:0000256" key="1">
    <source>
        <dbReference type="ARBA" id="ARBA00004651"/>
    </source>
</evidence>
<keyword evidence="4 6" id="KW-1133">Transmembrane helix</keyword>
<keyword evidence="2" id="KW-1003">Cell membrane</keyword>
<dbReference type="GO" id="GO:0005886">
    <property type="term" value="C:plasma membrane"/>
    <property type="evidence" value="ECO:0007669"/>
    <property type="project" value="UniProtKB-SubCell"/>
</dbReference>
<evidence type="ECO:0000313" key="8">
    <source>
        <dbReference type="Proteomes" id="UP000306229"/>
    </source>
</evidence>
<dbReference type="Proteomes" id="UP000306229">
    <property type="component" value="Chromosome"/>
</dbReference>
<dbReference type="InterPro" id="IPR001123">
    <property type="entry name" value="LeuE-type"/>
</dbReference>
<feature type="transmembrane region" description="Helical" evidence="6">
    <location>
        <begin position="189"/>
        <end position="206"/>
    </location>
</feature>
<evidence type="ECO:0000256" key="4">
    <source>
        <dbReference type="ARBA" id="ARBA00022989"/>
    </source>
</evidence>
<dbReference type="AlphaFoldDB" id="A0A5B7TZ97"/>
<proteinExistence type="predicted"/>
<dbReference type="OrthoDB" id="679767at2"/>
<feature type="transmembrane region" description="Helical" evidence="6">
    <location>
        <begin position="70"/>
        <end position="89"/>
    </location>
</feature>
<feature type="transmembrane region" description="Helical" evidence="6">
    <location>
        <begin position="148"/>
        <end position="169"/>
    </location>
</feature>
<dbReference type="PANTHER" id="PTHR30086">
    <property type="entry name" value="ARGININE EXPORTER PROTEIN ARGO"/>
    <property type="match status" value="1"/>
</dbReference>
<keyword evidence="5 6" id="KW-0472">Membrane</keyword>
<evidence type="ECO:0000256" key="3">
    <source>
        <dbReference type="ARBA" id="ARBA00022692"/>
    </source>
</evidence>
<evidence type="ECO:0000256" key="2">
    <source>
        <dbReference type="ARBA" id="ARBA00022475"/>
    </source>
</evidence>
<dbReference type="Pfam" id="PF01810">
    <property type="entry name" value="LysE"/>
    <property type="match status" value="1"/>
</dbReference>
<organism evidence="7 8">
    <name type="scientific">Aureibaculum algae</name>
    <dbReference type="NCBI Taxonomy" id="2584122"/>
    <lineage>
        <taxon>Bacteria</taxon>
        <taxon>Pseudomonadati</taxon>
        <taxon>Bacteroidota</taxon>
        <taxon>Flavobacteriia</taxon>
        <taxon>Flavobacteriales</taxon>
        <taxon>Flavobacteriaceae</taxon>
        <taxon>Aureibaculum</taxon>
    </lineage>
</organism>
<name>A0A5B7TZ97_9FLAO</name>
<keyword evidence="3 6" id="KW-0812">Transmembrane</keyword>
<evidence type="ECO:0000256" key="5">
    <source>
        <dbReference type="ARBA" id="ARBA00023136"/>
    </source>
</evidence>
<dbReference type="GO" id="GO:0015171">
    <property type="term" value="F:amino acid transmembrane transporter activity"/>
    <property type="evidence" value="ECO:0007669"/>
    <property type="project" value="TreeGrafter"/>
</dbReference>
<reference evidence="7 8" key="1">
    <citation type="submission" date="2019-05" db="EMBL/GenBank/DDBJ databases">
        <title>Algicella ahnfeltiae gen. nov., sp. nov., a novel marine bacterium of the family Flavobacteriaceae isolated from a red alga.</title>
        <authorList>
            <person name="Nedashkovskaya O.I."/>
            <person name="Kukhlevskiy A.D."/>
            <person name="Kim S.-G."/>
            <person name="Zhukova N.V."/>
            <person name="Mikhailov V.V."/>
        </authorList>
    </citation>
    <scope>NUCLEOTIDE SEQUENCE [LARGE SCALE GENOMIC DNA]</scope>
    <source>
        <strain evidence="7 8">10Alg115</strain>
    </source>
</reference>
<gene>
    <name evidence="7" type="ORF">FF125_19470</name>
</gene>
<sequence length="224" mass="25193">MNDIINAIPIGIGLAFMIGPVFFVLLETSATKGFRAALVFDIGVIIADIIFLYFSYFGSRTLLEKIKDDPRLFLLGGGILFVYGLLIFFKRRKPVITDDDLVVVEKNNYFGLFFKGFLLNFINIGVLAFWLGMIVVMSPQLEMDDSRIFTYFAAVLLAYFITDLLKILLAKQLKNKLTPIVIRKIKRGMGIALMVFGLFLAAQSLLPDKAKKQIDSVIEKSISE</sequence>
<keyword evidence="8" id="KW-1185">Reference proteome</keyword>
<feature type="transmembrane region" description="Helical" evidence="6">
    <location>
        <begin position="110"/>
        <end position="136"/>
    </location>
</feature>
<dbReference type="EMBL" id="CP040749">
    <property type="protein sequence ID" value="QCX40516.1"/>
    <property type="molecule type" value="Genomic_DNA"/>
</dbReference>
<evidence type="ECO:0000313" key="7">
    <source>
        <dbReference type="EMBL" id="QCX40516.1"/>
    </source>
</evidence>
<dbReference type="PANTHER" id="PTHR30086:SF20">
    <property type="entry name" value="ARGININE EXPORTER PROTEIN ARGO-RELATED"/>
    <property type="match status" value="1"/>
</dbReference>
<accession>A0A5B7TZ97</accession>
<dbReference type="KEGG" id="fbe:FF125_19470"/>
<feature type="transmembrane region" description="Helical" evidence="6">
    <location>
        <begin position="6"/>
        <end position="26"/>
    </location>
</feature>
<dbReference type="RefSeq" id="WP_138951591.1">
    <property type="nucleotide sequence ID" value="NZ_CP040749.1"/>
</dbReference>